<feature type="region of interest" description="Disordered" evidence="5">
    <location>
        <begin position="469"/>
        <end position="493"/>
    </location>
</feature>
<feature type="compositionally biased region" description="Basic and acidic residues" evidence="5">
    <location>
        <begin position="54"/>
        <end position="65"/>
    </location>
</feature>
<dbReference type="InterPro" id="IPR039361">
    <property type="entry name" value="Cyclin"/>
</dbReference>
<dbReference type="SUPFAM" id="SSF47954">
    <property type="entry name" value="Cyclin-like"/>
    <property type="match status" value="2"/>
</dbReference>
<dbReference type="GO" id="GO:0051301">
    <property type="term" value="P:cell division"/>
    <property type="evidence" value="ECO:0007669"/>
    <property type="project" value="UniProtKB-KW"/>
</dbReference>
<name>A0AAD2D8U6_EUPCR</name>
<feature type="region of interest" description="Disordered" evidence="5">
    <location>
        <begin position="1"/>
        <end position="67"/>
    </location>
</feature>
<dbReference type="PROSITE" id="PS00292">
    <property type="entry name" value="CYCLINS"/>
    <property type="match status" value="1"/>
</dbReference>
<evidence type="ECO:0000256" key="4">
    <source>
        <dbReference type="RuleBase" id="RU000383"/>
    </source>
</evidence>
<evidence type="ECO:0000256" key="3">
    <source>
        <dbReference type="ARBA" id="ARBA00023306"/>
    </source>
</evidence>
<dbReference type="Gene3D" id="1.10.472.10">
    <property type="entry name" value="Cyclin-like"/>
    <property type="match status" value="2"/>
</dbReference>
<evidence type="ECO:0000256" key="1">
    <source>
        <dbReference type="ARBA" id="ARBA00022618"/>
    </source>
</evidence>
<keyword evidence="1" id="KW-0132">Cell division</keyword>
<dbReference type="InterPro" id="IPR013763">
    <property type="entry name" value="Cyclin-like_dom"/>
</dbReference>
<dbReference type="SMART" id="SM00385">
    <property type="entry name" value="CYCLIN"/>
    <property type="match status" value="1"/>
</dbReference>
<dbReference type="Proteomes" id="UP001295684">
    <property type="component" value="Unassembled WGS sequence"/>
</dbReference>
<dbReference type="PANTHER" id="PTHR10177">
    <property type="entry name" value="CYCLINS"/>
    <property type="match status" value="1"/>
</dbReference>
<feature type="compositionally biased region" description="Basic and acidic residues" evidence="5">
    <location>
        <begin position="469"/>
        <end position="480"/>
    </location>
</feature>
<dbReference type="Pfam" id="PF00134">
    <property type="entry name" value="Cyclin_N"/>
    <property type="match status" value="1"/>
</dbReference>
<evidence type="ECO:0000313" key="8">
    <source>
        <dbReference type="Proteomes" id="UP001295684"/>
    </source>
</evidence>
<comment type="similarity">
    <text evidence="4">Belongs to the cyclin family.</text>
</comment>
<keyword evidence="2 4" id="KW-0195">Cyclin</keyword>
<feature type="compositionally biased region" description="Basic residues" evidence="5">
    <location>
        <begin position="41"/>
        <end position="53"/>
    </location>
</feature>
<dbReference type="InterPro" id="IPR036915">
    <property type="entry name" value="Cyclin-like_sf"/>
</dbReference>
<dbReference type="AlphaFoldDB" id="A0AAD2D8U6"/>
<comment type="caution">
    <text evidence="7">The sequence shown here is derived from an EMBL/GenBank/DDBJ whole genome shotgun (WGS) entry which is preliminary data.</text>
</comment>
<feature type="domain" description="Cyclin-like" evidence="6">
    <location>
        <begin position="573"/>
        <end position="658"/>
    </location>
</feature>
<protein>
    <recommendedName>
        <fullName evidence="6">Cyclin-like domain-containing protein</fullName>
    </recommendedName>
</protein>
<dbReference type="InterPro" id="IPR006671">
    <property type="entry name" value="Cyclin_N"/>
</dbReference>
<sequence>MNKGSFKSKKSRISSYIKPTIRKKKSKPRNTSGSKSTKTATIRHTRSGLRTKPKNTEATEKRAKYDNNYAQPFEDYNEKFKSLQINDENKDNVTHSGQIKEVYSREKTSESNKYLLQAQEKSRISTNFNMETEIMGTIATERAASRREPMNEVYEVPNNIHSKHKRKQSANIPYKMSKPHTNIEKLSGGDRSDLNYQQNNRQFLNTDVMNDEDEECNIGDEAEEAPEYCYNNTLIQPNPNQKSIKIGSRDRNLRGNTMKSESISRRTSKQNNPHHQYGFSTQHDDNFLSLECDENLYEEDHIIYNLEEEKVGNHPPKSKQTFVGPQATKEHQHINNHQNNIANDTIPDFGYMSNHKEEDTSSQLRNNQIIINKEQPEIRTKKIPPKNCSSNDENMDPFISIAMNPEEESPAKLDDKAQEDEEFSRRISSIAEQYDFNYGFNQGEENPEDNETDFMFAHIDCDGIIDEDLHSQSKSSDKNKSASMEDEESNYHQSKELMKSYRTNDQIDTSQQENYQTQTVKLPMTDLEEQRSLAASKLLNYLISIEGVYAPDPSYFQNSQPEISSIMRAILLDWMMEVCNEFTLKRETYYYSVNYVDRFLSAHYHVKKEELQLIGVTSMFIAAKTEEVYSPRVADFAKSTDNGYEVEQIVAMEKLMIKELGWYMTPPTYSMWANWYMNQWDIFVNTNEYAMSHVIIQNCPDLTFKSSNQASYTRFREVMQIIDLIILDYNCLMYQARGLVVSIMFLILGVHSEEYDIKNICNEFPYSSNGFLDMESEFNQLFIEFIYLSFGFQLHDLAPTIQYVASFMDIPFNYDMPMCFQNKNALEGHFEEFLSYQTHHPLALKYIEQRINNSQGY</sequence>
<evidence type="ECO:0000313" key="7">
    <source>
        <dbReference type="EMBL" id="CAI2383648.1"/>
    </source>
</evidence>
<keyword evidence="8" id="KW-1185">Reference proteome</keyword>
<evidence type="ECO:0000259" key="6">
    <source>
        <dbReference type="SMART" id="SM00385"/>
    </source>
</evidence>
<dbReference type="FunFam" id="1.10.472.10:FF:000001">
    <property type="entry name" value="G2/mitotic-specific cyclin"/>
    <property type="match status" value="1"/>
</dbReference>
<organism evidence="7 8">
    <name type="scientific">Euplotes crassus</name>
    <dbReference type="NCBI Taxonomy" id="5936"/>
    <lineage>
        <taxon>Eukaryota</taxon>
        <taxon>Sar</taxon>
        <taxon>Alveolata</taxon>
        <taxon>Ciliophora</taxon>
        <taxon>Intramacronucleata</taxon>
        <taxon>Spirotrichea</taxon>
        <taxon>Hypotrichia</taxon>
        <taxon>Euplotida</taxon>
        <taxon>Euplotidae</taxon>
        <taxon>Moneuplotes</taxon>
    </lineage>
</organism>
<feature type="compositionally biased region" description="Polar residues" evidence="5">
    <location>
        <begin position="269"/>
        <end position="281"/>
    </location>
</feature>
<gene>
    <name evidence="7" type="ORF">ECRASSUSDP1_LOCUS25153</name>
</gene>
<feature type="region of interest" description="Disordered" evidence="5">
    <location>
        <begin position="250"/>
        <end position="282"/>
    </location>
</feature>
<accession>A0AAD2D8U6</accession>
<dbReference type="EMBL" id="CAMPGE010025939">
    <property type="protein sequence ID" value="CAI2383648.1"/>
    <property type="molecule type" value="Genomic_DNA"/>
</dbReference>
<dbReference type="InterPro" id="IPR048258">
    <property type="entry name" value="Cyclins_cyclin-box"/>
</dbReference>
<proteinExistence type="inferred from homology"/>
<feature type="compositionally biased region" description="Polar residues" evidence="5">
    <location>
        <begin position="29"/>
        <end position="40"/>
    </location>
</feature>
<feature type="compositionally biased region" description="Basic residues" evidence="5">
    <location>
        <begin position="1"/>
        <end position="12"/>
    </location>
</feature>
<evidence type="ECO:0000256" key="2">
    <source>
        <dbReference type="ARBA" id="ARBA00023127"/>
    </source>
</evidence>
<evidence type="ECO:0000256" key="5">
    <source>
        <dbReference type="SAM" id="MobiDB-lite"/>
    </source>
</evidence>
<reference evidence="7" key="1">
    <citation type="submission" date="2023-07" db="EMBL/GenBank/DDBJ databases">
        <authorList>
            <consortium name="AG Swart"/>
            <person name="Singh M."/>
            <person name="Singh A."/>
            <person name="Seah K."/>
            <person name="Emmerich C."/>
        </authorList>
    </citation>
    <scope>NUCLEOTIDE SEQUENCE</scope>
    <source>
        <strain evidence="7">DP1</strain>
    </source>
</reference>
<keyword evidence="3" id="KW-0131">Cell cycle</keyword>